<dbReference type="EC" id="3.6.1.9" evidence="3"/>
<dbReference type="InterPro" id="IPR011551">
    <property type="entry name" value="NTP_PyrPHydrolase_MazG"/>
</dbReference>
<keyword evidence="4" id="KW-1185">Reference proteome</keyword>
<evidence type="ECO:0000259" key="2">
    <source>
        <dbReference type="Pfam" id="PF03819"/>
    </source>
</evidence>
<dbReference type="SUPFAM" id="SSF101386">
    <property type="entry name" value="all-alpha NTP pyrophosphatases"/>
    <property type="match status" value="2"/>
</dbReference>
<dbReference type="InterPro" id="IPR004518">
    <property type="entry name" value="MazG-like_dom"/>
</dbReference>
<dbReference type="Gene3D" id="1.10.287.1080">
    <property type="entry name" value="MazG-like"/>
    <property type="match status" value="2"/>
</dbReference>
<dbReference type="RefSeq" id="WP_204805703.1">
    <property type="nucleotide sequence ID" value="NZ_JACSNX010000033.1"/>
</dbReference>
<reference evidence="3 4" key="1">
    <citation type="journal article" date="2021" name="Sci. Rep.">
        <title>The distribution of antibiotic resistance genes in chicken gut microbiota commensals.</title>
        <authorList>
            <person name="Juricova H."/>
            <person name="Matiasovicova J."/>
            <person name="Kubasova T."/>
            <person name="Cejkova D."/>
            <person name="Rychlik I."/>
        </authorList>
    </citation>
    <scope>NUCLEOTIDE SEQUENCE [LARGE SCALE GENOMIC DNA]</scope>
    <source>
        <strain evidence="3 4">An411</strain>
    </source>
</reference>
<dbReference type="PANTHER" id="PTHR30522">
    <property type="entry name" value="NUCLEOSIDE TRIPHOSPHATE PYROPHOSPHOHYDROLASE"/>
    <property type="match status" value="1"/>
</dbReference>
<dbReference type="InterPro" id="IPR048011">
    <property type="entry name" value="NTP-PPase_MazG-like_C"/>
</dbReference>
<dbReference type="EMBL" id="JACSNX010000033">
    <property type="protein sequence ID" value="MBM6852408.1"/>
    <property type="molecule type" value="Genomic_DNA"/>
</dbReference>
<gene>
    <name evidence="3" type="primary">mazG</name>
    <name evidence="3" type="ORF">H9X91_13270</name>
</gene>
<name>A0ABS2FZE2_9FIRM</name>
<proteinExistence type="predicted"/>
<evidence type="ECO:0000256" key="1">
    <source>
        <dbReference type="SAM" id="Coils"/>
    </source>
</evidence>
<dbReference type="InterPro" id="IPR048015">
    <property type="entry name" value="NTP-PPase_MazG-like_N"/>
</dbReference>
<comment type="caution">
    <text evidence="3">The sequence shown here is derived from an EMBL/GenBank/DDBJ whole genome shotgun (WGS) entry which is preliminary data.</text>
</comment>
<feature type="coiled-coil region" evidence="1">
    <location>
        <begin position="166"/>
        <end position="193"/>
    </location>
</feature>
<feature type="domain" description="NTP pyrophosphohydrolase MazG-like" evidence="2">
    <location>
        <begin position="34"/>
        <end position="107"/>
    </location>
</feature>
<dbReference type="NCBIfam" id="TIGR00444">
    <property type="entry name" value="mazG"/>
    <property type="match status" value="1"/>
</dbReference>
<accession>A0ABS2FZE2</accession>
<feature type="domain" description="NTP pyrophosphohydrolase MazG-like" evidence="2">
    <location>
        <begin position="172"/>
        <end position="235"/>
    </location>
</feature>
<dbReference type="Proteomes" id="UP000719500">
    <property type="component" value="Unassembled WGS sequence"/>
</dbReference>
<dbReference type="CDD" id="cd11528">
    <property type="entry name" value="NTP-PPase_MazG_Nterm"/>
    <property type="match status" value="1"/>
</dbReference>
<keyword evidence="3" id="KW-0378">Hydrolase</keyword>
<organism evidence="3 4">
    <name type="scientific">Oscillibacter valericigenes</name>
    <dbReference type="NCBI Taxonomy" id="351091"/>
    <lineage>
        <taxon>Bacteria</taxon>
        <taxon>Bacillati</taxon>
        <taxon>Bacillota</taxon>
        <taxon>Clostridia</taxon>
        <taxon>Eubacteriales</taxon>
        <taxon>Oscillospiraceae</taxon>
        <taxon>Oscillibacter</taxon>
    </lineage>
</organism>
<protein>
    <submittedName>
        <fullName evidence="3">Nucleoside triphosphate pyrophosphohydrolase</fullName>
        <ecNumber evidence="3">3.6.1.9</ecNumber>
    </submittedName>
</protein>
<dbReference type="NCBIfam" id="NF007113">
    <property type="entry name" value="PRK09562.1"/>
    <property type="match status" value="1"/>
</dbReference>
<evidence type="ECO:0000313" key="4">
    <source>
        <dbReference type="Proteomes" id="UP000719500"/>
    </source>
</evidence>
<dbReference type="PANTHER" id="PTHR30522:SF0">
    <property type="entry name" value="NUCLEOSIDE TRIPHOSPHATE PYROPHOSPHOHYDROLASE"/>
    <property type="match status" value="1"/>
</dbReference>
<evidence type="ECO:0000313" key="3">
    <source>
        <dbReference type="EMBL" id="MBM6852408.1"/>
    </source>
</evidence>
<keyword evidence="1" id="KW-0175">Coiled coil</keyword>
<dbReference type="CDD" id="cd11529">
    <property type="entry name" value="NTP-PPase_MazG_Cterm"/>
    <property type="match status" value="1"/>
</dbReference>
<dbReference type="Pfam" id="PF03819">
    <property type="entry name" value="MazG"/>
    <property type="match status" value="2"/>
</dbReference>
<sequence length="268" mass="30367">MVEFQHKDFYTYEDFLEIMRLLRSPGGCPWDREQTHSSIRRNFLEETYEVLDAIDRDDPDGMCEELGDVLMQVAFHAQIETERGRFTMADVINGVAQKLVYRHPHVFGDVQADTSQQVLANWEVLKRREKGQRSTADAVEAVPHTLPALWRAEKVQSKTAKAGFDWESALQALDKLEEEVRELRAALEAGQAADVPHGIREEVGDALFMAAKIAQMSGVDPEDALHRACDKFDRRFRAVEETADKPLADCSQAELLALWNDAKSHDPS</sequence>
<dbReference type="GO" id="GO:0047429">
    <property type="term" value="F:nucleoside triphosphate diphosphatase activity"/>
    <property type="evidence" value="ECO:0007669"/>
    <property type="project" value="UniProtKB-EC"/>
</dbReference>